<dbReference type="InterPro" id="IPR059060">
    <property type="entry name" value="Niban_1/2/3_dom"/>
</dbReference>
<accession>A0AAV6PBB5</accession>
<comment type="similarity">
    <text evidence="1">Belongs to the Niban family.</text>
</comment>
<dbReference type="InterPro" id="IPR026088">
    <property type="entry name" value="Niban-like"/>
</dbReference>
<comment type="caution">
    <text evidence="3">The sequence shown here is derived from an EMBL/GenBank/DDBJ whole genome shotgun (WGS) entry which is preliminary data.</text>
</comment>
<name>A0AAV6PBB5_SOLSE</name>
<sequence>MVHLVDQELLDMEDTTVRYCVSNMSCQHRNPTYIVTDVDEVEVFSVCGCVFDSQDELSPKQSETLCLPRASLVLQLQHMEKIFMLAFHPVKIHSCYEKVVNLSLEGLLQQFDVSSPSVFVQRAQIPMRELKPQLLTNQSNIDWLWDSRKMKKVRKHPYLSVLRTQTDNNRKIHPNSEIIAKSNNECTELNLLGC</sequence>
<protein>
    <recommendedName>
        <fullName evidence="2">Niban 1/2/3 domain-containing protein</fullName>
    </recommendedName>
</protein>
<feature type="domain" description="Niban 1/2/3" evidence="2">
    <location>
        <begin position="77"/>
        <end position="130"/>
    </location>
</feature>
<proteinExistence type="inferred from homology"/>
<dbReference type="EMBL" id="JAGKHQ010001723">
    <property type="protein sequence ID" value="KAG7453887.1"/>
    <property type="molecule type" value="Genomic_DNA"/>
</dbReference>
<dbReference type="AlphaFoldDB" id="A0AAV6PBB5"/>
<evidence type="ECO:0000256" key="1">
    <source>
        <dbReference type="ARBA" id="ARBA00010251"/>
    </source>
</evidence>
<gene>
    <name evidence="3" type="ORF">JOB18_037555</name>
</gene>
<dbReference type="Proteomes" id="UP000693946">
    <property type="component" value="Unassembled WGS sequence"/>
</dbReference>
<keyword evidence="4" id="KW-1185">Reference proteome</keyword>
<organism evidence="3 4">
    <name type="scientific">Solea senegalensis</name>
    <name type="common">Senegalese sole</name>
    <dbReference type="NCBI Taxonomy" id="28829"/>
    <lineage>
        <taxon>Eukaryota</taxon>
        <taxon>Metazoa</taxon>
        <taxon>Chordata</taxon>
        <taxon>Craniata</taxon>
        <taxon>Vertebrata</taxon>
        <taxon>Euteleostomi</taxon>
        <taxon>Actinopterygii</taxon>
        <taxon>Neopterygii</taxon>
        <taxon>Teleostei</taxon>
        <taxon>Neoteleostei</taxon>
        <taxon>Acanthomorphata</taxon>
        <taxon>Carangaria</taxon>
        <taxon>Pleuronectiformes</taxon>
        <taxon>Pleuronectoidei</taxon>
        <taxon>Soleidae</taxon>
        <taxon>Solea</taxon>
    </lineage>
</organism>
<evidence type="ECO:0000259" key="2">
    <source>
        <dbReference type="Pfam" id="PF26086"/>
    </source>
</evidence>
<reference evidence="3 4" key="1">
    <citation type="journal article" date="2021" name="Sci. Rep.">
        <title>Chromosome anchoring in Senegalese sole (Solea senegalensis) reveals sex-associated markers and genome rearrangements in flatfish.</title>
        <authorList>
            <person name="Guerrero-Cozar I."/>
            <person name="Gomez-Garrido J."/>
            <person name="Berbel C."/>
            <person name="Martinez-Blanch J.F."/>
            <person name="Alioto T."/>
            <person name="Claros M.G."/>
            <person name="Gagnaire P.A."/>
            <person name="Manchado M."/>
        </authorList>
    </citation>
    <scope>NUCLEOTIDE SEQUENCE [LARGE SCALE GENOMIC DNA]</scope>
    <source>
        <strain evidence="3">Sse05_10M</strain>
    </source>
</reference>
<evidence type="ECO:0000313" key="3">
    <source>
        <dbReference type="EMBL" id="KAG7453887.1"/>
    </source>
</evidence>
<dbReference type="Pfam" id="PF26086">
    <property type="entry name" value="Niban2"/>
    <property type="match status" value="1"/>
</dbReference>
<evidence type="ECO:0000313" key="4">
    <source>
        <dbReference type="Proteomes" id="UP000693946"/>
    </source>
</evidence>
<dbReference type="PANTHER" id="PTHR14392">
    <property type="entry name" value="NIBAN FAMILY MEMBER"/>
    <property type="match status" value="1"/>
</dbReference>
<dbReference type="PANTHER" id="PTHR14392:SF2">
    <property type="entry name" value="PROTEIN NIBAN 2"/>
    <property type="match status" value="1"/>
</dbReference>